<sequence length="89" mass="9649">MTPEVVLDIGREALEVLTVMVMIILLPALAVGLVVSVFQAATSVNEQTLSFIPKLLVTFGVIMVAGPWLLNLLVNYFQRLISNIPNVIG</sequence>
<accession>A0A832N4P5</accession>
<dbReference type="InterPro" id="IPR006305">
    <property type="entry name" value="FliQ"/>
</dbReference>
<evidence type="ECO:0000256" key="3">
    <source>
        <dbReference type="ARBA" id="ARBA00022475"/>
    </source>
</evidence>
<dbReference type="Pfam" id="PF01313">
    <property type="entry name" value="Bac_export_3"/>
    <property type="match status" value="1"/>
</dbReference>
<keyword evidence="6 7" id="KW-0472">Membrane</keyword>
<evidence type="ECO:0000256" key="2">
    <source>
        <dbReference type="ARBA" id="ARBA00006156"/>
    </source>
</evidence>
<keyword evidence="7" id="KW-0975">Bacterial flagellum</keyword>
<dbReference type="PANTHER" id="PTHR34040:SF8">
    <property type="entry name" value="FLAGELLAR BIOSYNTHETIC PROTEIN FLIQ"/>
    <property type="match status" value="1"/>
</dbReference>
<dbReference type="GO" id="GO:0044780">
    <property type="term" value="P:bacterial-type flagellum assembly"/>
    <property type="evidence" value="ECO:0007669"/>
    <property type="project" value="InterPro"/>
</dbReference>
<comment type="subcellular location">
    <subcellularLocation>
        <location evidence="1 7">Cell membrane</location>
        <topology evidence="1">Multi-pass membrane protein</topology>
    </subcellularLocation>
    <subcellularLocation>
        <location evidence="7">Bacterial flagellum basal body</location>
    </subcellularLocation>
</comment>
<evidence type="ECO:0000256" key="6">
    <source>
        <dbReference type="ARBA" id="ARBA00023136"/>
    </source>
</evidence>
<evidence type="ECO:0000256" key="4">
    <source>
        <dbReference type="ARBA" id="ARBA00022692"/>
    </source>
</evidence>
<dbReference type="GO" id="GO:0009306">
    <property type="term" value="P:protein secretion"/>
    <property type="evidence" value="ECO:0007669"/>
    <property type="project" value="InterPro"/>
</dbReference>
<dbReference type="AlphaFoldDB" id="A0A832N4P5"/>
<evidence type="ECO:0000256" key="5">
    <source>
        <dbReference type="ARBA" id="ARBA00022989"/>
    </source>
</evidence>
<proteinExistence type="inferred from homology"/>
<reference evidence="8" key="1">
    <citation type="journal article" date="2020" name="mSystems">
        <title>Genome- and Community-Level Interaction Insights into Carbon Utilization and Element Cycling Functions of Hydrothermarchaeota in Hydrothermal Sediment.</title>
        <authorList>
            <person name="Zhou Z."/>
            <person name="Liu Y."/>
            <person name="Xu W."/>
            <person name="Pan J."/>
            <person name="Luo Z.H."/>
            <person name="Li M."/>
        </authorList>
    </citation>
    <scope>NUCLEOTIDE SEQUENCE [LARGE SCALE GENOMIC DNA]</scope>
    <source>
        <strain evidence="8">HyVt-505</strain>
    </source>
</reference>
<feature type="transmembrane region" description="Helical" evidence="7">
    <location>
        <begin position="16"/>
        <end position="39"/>
    </location>
</feature>
<dbReference type="GO" id="GO:0005886">
    <property type="term" value="C:plasma membrane"/>
    <property type="evidence" value="ECO:0007669"/>
    <property type="project" value="UniProtKB-SubCell"/>
</dbReference>
<dbReference type="NCBIfam" id="TIGR01402">
    <property type="entry name" value="fliQ"/>
    <property type="match status" value="1"/>
</dbReference>
<dbReference type="PANTHER" id="PTHR34040">
    <property type="entry name" value="FLAGELLAR BIOSYNTHETIC PROTEIN FLIQ"/>
    <property type="match status" value="1"/>
</dbReference>
<keyword evidence="5 7" id="KW-1133">Transmembrane helix</keyword>
<dbReference type="Proteomes" id="UP000885832">
    <property type="component" value="Unassembled WGS sequence"/>
</dbReference>
<dbReference type="PRINTS" id="PR00952">
    <property type="entry name" value="TYPE3IMQPROT"/>
</dbReference>
<dbReference type="InterPro" id="IPR002191">
    <property type="entry name" value="Bac_export_3"/>
</dbReference>
<comment type="similarity">
    <text evidence="2 7">Belongs to the FliQ/MopD/SpaQ family.</text>
</comment>
<name>A0A832N4P5_9GAMM</name>
<organism evidence="8">
    <name type="scientific">Candidatus Tenderia electrophaga</name>
    <dbReference type="NCBI Taxonomy" id="1748243"/>
    <lineage>
        <taxon>Bacteria</taxon>
        <taxon>Pseudomonadati</taxon>
        <taxon>Pseudomonadota</taxon>
        <taxon>Gammaproteobacteria</taxon>
        <taxon>Candidatus Tenderiales</taxon>
        <taxon>Candidatus Tenderiaceae</taxon>
        <taxon>Candidatus Tenderia</taxon>
    </lineage>
</organism>
<dbReference type="PIRSF" id="PIRSF004669">
    <property type="entry name" value="FliQ"/>
    <property type="match status" value="1"/>
</dbReference>
<keyword evidence="3 7" id="KW-1003">Cell membrane</keyword>
<comment type="function">
    <text evidence="7">Role in flagellar biosynthesis.</text>
</comment>
<gene>
    <name evidence="7 8" type="primary">fliQ</name>
    <name evidence="8" type="ORF">ENJ65_01035</name>
</gene>
<keyword evidence="8" id="KW-0282">Flagellum</keyword>
<comment type="caution">
    <text evidence="8">The sequence shown here is derived from an EMBL/GenBank/DDBJ whole genome shotgun (WGS) entry which is preliminary data.</text>
</comment>
<dbReference type="GO" id="GO:0009425">
    <property type="term" value="C:bacterial-type flagellum basal body"/>
    <property type="evidence" value="ECO:0007669"/>
    <property type="project" value="UniProtKB-SubCell"/>
</dbReference>
<evidence type="ECO:0000256" key="1">
    <source>
        <dbReference type="ARBA" id="ARBA00004651"/>
    </source>
</evidence>
<evidence type="ECO:0000256" key="7">
    <source>
        <dbReference type="RuleBase" id="RU364090"/>
    </source>
</evidence>
<evidence type="ECO:0000313" key="8">
    <source>
        <dbReference type="EMBL" id="HHJ80197.1"/>
    </source>
</evidence>
<keyword evidence="8" id="KW-0966">Cell projection</keyword>
<protein>
    <recommendedName>
        <fullName evidence="7">Flagellar biosynthetic protein FliQ</fullName>
    </recommendedName>
</protein>
<feature type="transmembrane region" description="Helical" evidence="7">
    <location>
        <begin position="51"/>
        <end position="70"/>
    </location>
</feature>
<keyword evidence="8" id="KW-0969">Cilium</keyword>
<keyword evidence="4 7" id="KW-0812">Transmembrane</keyword>
<dbReference type="EMBL" id="DRNF01000073">
    <property type="protein sequence ID" value="HHJ80197.1"/>
    <property type="molecule type" value="Genomic_DNA"/>
</dbReference>